<proteinExistence type="predicted"/>
<dbReference type="KEGG" id="smao:CAG99_26725"/>
<reference evidence="1 2" key="1">
    <citation type="submission" date="2017-05" db="EMBL/GenBank/DDBJ databases">
        <title>Complete genome sequence of Streptomyces sp. SCSIO 03032 revealed the diverse biosynthetic pathways for its bioactive secondary metabolites.</title>
        <authorList>
            <person name="Ma L."/>
            <person name="Zhu Y."/>
            <person name="Zhang W."/>
            <person name="Zhang G."/>
            <person name="Tian X."/>
            <person name="Zhang S."/>
            <person name="Zhang C."/>
        </authorList>
    </citation>
    <scope>NUCLEOTIDE SEQUENCE [LARGE SCALE GENOMIC DNA]</scope>
    <source>
        <strain evidence="1 2">SCSIO 03032</strain>
    </source>
</reference>
<organism evidence="1 2">
    <name type="scientific">Streptomyces marincola</name>
    <dbReference type="NCBI Taxonomy" id="2878388"/>
    <lineage>
        <taxon>Bacteria</taxon>
        <taxon>Bacillati</taxon>
        <taxon>Actinomycetota</taxon>
        <taxon>Actinomycetes</taxon>
        <taxon>Kitasatosporales</taxon>
        <taxon>Streptomycetaceae</taxon>
        <taxon>Streptomyces</taxon>
    </lineage>
</organism>
<evidence type="ECO:0000313" key="2">
    <source>
        <dbReference type="Proteomes" id="UP000194218"/>
    </source>
</evidence>
<dbReference type="EMBL" id="CP021121">
    <property type="protein sequence ID" value="ARQ71945.1"/>
    <property type="molecule type" value="Genomic_DNA"/>
</dbReference>
<gene>
    <name evidence="1" type="ORF">CAG99_26725</name>
</gene>
<name>A0A1W7D4L6_9ACTN</name>
<accession>A0A1W7D4L6</accession>
<dbReference type="AlphaFoldDB" id="A0A1W7D4L6"/>
<evidence type="ECO:0000313" key="1">
    <source>
        <dbReference type="EMBL" id="ARQ71945.1"/>
    </source>
</evidence>
<keyword evidence="2" id="KW-1185">Reference proteome</keyword>
<protein>
    <submittedName>
        <fullName evidence="1">Uncharacterized protein</fullName>
    </submittedName>
</protein>
<sequence>MAAVVRGAIAESGPAPCRAHRRVARTGGPRPWDEEFIVDLLVGEFHGGRRACGPETGWFDDPVGTRGENEELRAALFTGGQVGGQSRRRAQQWTNVSESAHDCLNVVTIGDIL</sequence>
<dbReference type="Proteomes" id="UP000194218">
    <property type="component" value="Chromosome"/>
</dbReference>